<dbReference type="RefSeq" id="XP_028476582.1">
    <property type="nucleotide sequence ID" value="XM_028622689.1"/>
</dbReference>
<evidence type="ECO:0000256" key="6">
    <source>
        <dbReference type="ARBA" id="ARBA00023242"/>
    </source>
</evidence>
<protein>
    <recommendedName>
        <fullName evidence="11">Transcription factor domain-containing protein</fullName>
    </recommendedName>
</protein>
<evidence type="ECO:0008006" key="11">
    <source>
        <dbReference type="Google" id="ProtNLM"/>
    </source>
</evidence>
<dbReference type="OrthoDB" id="2563819at2759"/>
<dbReference type="CDD" id="cd12148">
    <property type="entry name" value="fungal_TF_MHR"/>
    <property type="match status" value="1"/>
</dbReference>
<feature type="region of interest" description="Disordered" evidence="8">
    <location>
        <begin position="150"/>
        <end position="169"/>
    </location>
</feature>
<keyword evidence="5" id="KW-0804">Transcription</keyword>
<dbReference type="EMBL" id="RSCE01000005">
    <property type="protein sequence ID" value="RSH82350.1"/>
    <property type="molecule type" value="Genomic_DNA"/>
</dbReference>
<dbReference type="InterPro" id="IPR001138">
    <property type="entry name" value="Zn2Cys6_DnaBD"/>
</dbReference>
<dbReference type="GeneID" id="39591860"/>
<organism evidence="9 10">
    <name type="scientific">Apiotrichum porosum</name>
    <dbReference type="NCBI Taxonomy" id="105984"/>
    <lineage>
        <taxon>Eukaryota</taxon>
        <taxon>Fungi</taxon>
        <taxon>Dikarya</taxon>
        <taxon>Basidiomycota</taxon>
        <taxon>Agaricomycotina</taxon>
        <taxon>Tremellomycetes</taxon>
        <taxon>Trichosporonales</taxon>
        <taxon>Trichosporonaceae</taxon>
        <taxon>Apiotrichum</taxon>
    </lineage>
</organism>
<dbReference type="AlphaFoldDB" id="A0A427XU27"/>
<name>A0A427XU27_9TREE</name>
<evidence type="ECO:0000313" key="10">
    <source>
        <dbReference type="Proteomes" id="UP000279236"/>
    </source>
</evidence>
<keyword evidence="10" id="KW-1185">Reference proteome</keyword>
<dbReference type="CDD" id="cd00067">
    <property type="entry name" value="GAL4"/>
    <property type="match status" value="1"/>
</dbReference>
<keyword evidence="7" id="KW-0175">Coiled coil</keyword>
<gene>
    <name evidence="9" type="ORF">EHS24_007317</name>
</gene>
<proteinExistence type="predicted"/>
<feature type="coiled-coil region" evidence="7">
    <location>
        <begin position="114"/>
        <end position="141"/>
    </location>
</feature>
<evidence type="ECO:0000256" key="5">
    <source>
        <dbReference type="ARBA" id="ARBA00023163"/>
    </source>
</evidence>
<accession>A0A427XU27</accession>
<comment type="caution">
    <text evidence="9">The sequence shown here is derived from an EMBL/GenBank/DDBJ whole genome shotgun (WGS) entry which is preliminary data.</text>
</comment>
<keyword evidence="3" id="KW-0805">Transcription regulation</keyword>
<feature type="region of interest" description="Disordered" evidence="8">
    <location>
        <begin position="1"/>
        <end position="41"/>
    </location>
</feature>
<dbReference type="PANTHER" id="PTHR31313">
    <property type="entry name" value="TY1 ENHANCER ACTIVATOR"/>
    <property type="match status" value="1"/>
</dbReference>
<keyword evidence="6" id="KW-0539">Nucleus</keyword>
<dbReference type="Proteomes" id="UP000279236">
    <property type="component" value="Unassembled WGS sequence"/>
</dbReference>
<evidence type="ECO:0000256" key="7">
    <source>
        <dbReference type="SAM" id="Coils"/>
    </source>
</evidence>
<dbReference type="GO" id="GO:0000981">
    <property type="term" value="F:DNA-binding transcription factor activity, RNA polymerase II-specific"/>
    <property type="evidence" value="ECO:0007669"/>
    <property type="project" value="InterPro"/>
</dbReference>
<evidence type="ECO:0000256" key="2">
    <source>
        <dbReference type="ARBA" id="ARBA00022833"/>
    </source>
</evidence>
<keyword evidence="4" id="KW-0238">DNA-binding</keyword>
<feature type="compositionally biased region" description="Pro residues" evidence="8">
    <location>
        <begin position="1"/>
        <end position="16"/>
    </location>
</feature>
<keyword evidence="1" id="KW-0479">Metal-binding</keyword>
<evidence type="ECO:0000256" key="8">
    <source>
        <dbReference type="SAM" id="MobiDB-lite"/>
    </source>
</evidence>
<reference evidence="9 10" key="1">
    <citation type="submission" date="2018-11" db="EMBL/GenBank/DDBJ databases">
        <title>Genome sequence of Apiotrichum porosum DSM 27194.</title>
        <authorList>
            <person name="Aliyu H."/>
            <person name="Gorte O."/>
            <person name="Ochsenreither K."/>
        </authorList>
    </citation>
    <scope>NUCLEOTIDE SEQUENCE [LARGE SCALE GENOMIC DNA]</scope>
    <source>
        <strain evidence="9 10">DSM 27194</strain>
    </source>
</reference>
<dbReference type="GO" id="GO:0008270">
    <property type="term" value="F:zinc ion binding"/>
    <property type="evidence" value="ECO:0007669"/>
    <property type="project" value="InterPro"/>
</dbReference>
<evidence type="ECO:0000313" key="9">
    <source>
        <dbReference type="EMBL" id="RSH82350.1"/>
    </source>
</evidence>
<dbReference type="InterPro" id="IPR051615">
    <property type="entry name" value="Transcr_Regulatory_Elem"/>
</dbReference>
<evidence type="ECO:0000256" key="4">
    <source>
        <dbReference type="ARBA" id="ARBA00023125"/>
    </source>
</evidence>
<evidence type="ECO:0000256" key="3">
    <source>
        <dbReference type="ARBA" id="ARBA00023015"/>
    </source>
</evidence>
<evidence type="ECO:0000256" key="1">
    <source>
        <dbReference type="ARBA" id="ARBA00022723"/>
    </source>
</evidence>
<sequence length="643" mass="71005">MNLEPPPGKHLLPTPPTVDDDLPDPTLTMGSGGSGPSALGYADDDFNYGGMGDEGDAFDSLEAASTPSAAGPDRVRVRAATRRNVSRACEQCRTRKSKCSDCVYSTIADGRLTDRTAKRRIEMLQDRVNALEKALADALVVNARAGQSKEAALDQTTGSSSIPNAPLPAPTIPPPASREYFDVDSDDPEWQPFGTGRLVLAPTGNLHLYPAATFYSPAHLVPDWQKALDALVSHPPNRRGYLAPYLPFPLDPAHHARLIDLCFAHLLSFGVNSFQDRFMQEMEADPMALLSVGWRYMKDPSVLSLYYTDDAVAERGHAFAYKSLQMMADEVADPRISTIWGVFTLSQYHTGILKDSIGTTLYSTALTLTQDLRLHRQCDFQLAEIGMAVDGALDVARRDAYGSILNLSAWHSSYYSQDPLPLREHADQRLPLIRTDLEGPDRDNSEMFHYHVEMSDYGLQALHCNHTMRAPLAHRVARVKVIAERMFSWREQLPDNLQWPPRIRPTAGNTLHPSIVTTHGMYATYVIILFRPYILELGERSGIHEMAIQACLGAAADIVTQSRYLSATVGVTKTPFSWQHILYVCGSMLVLQASGLPSVSEAERARAVVDLAYVQKALDEISEVWPAASHTCSSLRQLLMVTE</sequence>
<dbReference type="GO" id="GO:0003677">
    <property type="term" value="F:DNA binding"/>
    <property type="evidence" value="ECO:0007669"/>
    <property type="project" value="UniProtKB-KW"/>
</dbReference>
<keyword evidence="2" id="KW-0862">Zinc</keyword>
<dbReference type="PANTHER" id="PTHR31313:SF81">
    <property type="entry name" value="TY1 ENHANCER ACTIVATOR"/>
    <property type="match status" value="1"/>
</dbReference>